<name>A0A401GB94_9APHY</name>
<dbReference type="GeneID" id="38776349"/>
<evidence type="ECO:0000313" key="2">
    <source>
        <dbReference type="EMBL" id="GBE79432.1"/>
    </source>
</evidence>
<dbReference type="AlphaFoldDB" id="A0A401GB94"/>
<evidence type="ECO:0000313" key="3">
    <source>
        <dbReference type="Proteomes" id="UP000287166"/>
    </source>
</evidence>
<feature type="compositionally biased region" description="Polar residues" evidence="1">
    <location>
        <begin position="12"/>
        <end position="28"/>
    </location>
</feature>
<reference evidence="2 3" key="1">
    <citation type="journal article" date="2018" name="Sci. Rep.">
        <title>Genome sequence of the cauliflower mushroom Sparassis crispa (Hanabiratake) and its association with beneficial usage.</title>
        <authorList>
            <person name="Kiyama R."/>
            <person name="Furutani Y."/>
            <person name="Kawaguchi K."/>
            <person name="Nakanishi T."/>
        </authorList>
    </citation>
    <scope>NUCLEOTIDE SEQUENCE [LARGE SCALE GENOMIC DNA]</scope>
</reference>
<evidence type="ECO:0000256" key="1">
    <source>
        <dbReference type="SAM" id="MobiDB-lite"/>
    </source>
</evidence>
<gene>
    <name evidence="2" type="ORF">SCP_0206300</name>
</gene>
<accession>A0A401GB94</accession>
<feature type="region of interest" description="Disordered" evidence="1">
    <location>
        <begin position="1"/>
        <end position="55"/>
    </location>
</feature>
<organism evidence="2 3">
    <name type="scientific">Sparassis crispa</name>
    <dbReference type="NCBI Taxonomy" id="139825"/>
    <lineage>
        <taxon>Eukaryota</taxon>
        <taxon>Fungi</taxon>
        <taxon>Dikarya</taxon>
        <taxon>Basidiomycota</taxon>
        <taxon>Agaricomycotina</taxon>
        <taxon>Agaricomycetes</taxon>
        <taxon>Polyporales</taxon>
        <taxon>Sparassidaceae</taxon>
        <taxon>Sparassis</taxon>
    </lineage>
</organism>
<dbReference type="EMBL" id="BFAD01000002">
    <property type="protein sequence ID" value="GBE79432.1"/>
    <property type="molecule type" value="Genomic_DNA"/>
</dbReference>
<dbReference type="Proteomes" id="UP000287166">
    <property type="component" value="Unassembled WGS sequence"/>
</dbReference>
<sequence>MDERTPKDTDVQDTAINPLLSGTFTLTSPSPPTHVPRQMTDIPSPIGPTLEPSEASLPNSYTVKARLPITTSSCDVSSFEALLKTADLPLPGPAYFCARRALWWAPGPYPAQVVETSPSRRKLENLLNEGGAEESKQVWDAGLAKVWESLVSGVRLKKRLPLSMVIKILKAGWIQDGTWPRGGVAPEPDDVLESSIAQIEQIDAE</sequence>
<evidence type="ECO:0008006" key="4">
    <source>
        <dbReference type="Google" id="ProtNLM"/>
    </source>
</evidence>
<keyword evidence="3" id="KW-1185">Reference proteome</keyword>
<feature type="compositionally biased region" description="Basic and acidic residues" evidence="1">
    <location>
        <begin position="1"/>
        <end position="10"/>
    </location>
</feature>
<proteinExistence type="predicted"/>
<comment type="caution">
    <text evidence="2">The sequence shown here is derived from an EMBL/GenBank/DDBJ whole genome shotgun (WGS) entry which is preliminary data.</text>
</comment>
<dbReference type="OrthoDB" id="3366194at2759"/>
<dbReference type="InParanoid" id="A0A401GB94"/>
<dbReference type="RefSeq" id="XP_027610345.1">
    <property type="nucleotide sequence ID" value="XM_027754544.1"/>
</dbReference>
<protein>
    <recommendedName>
        <fullName evidence="4">DUF4050 domain-containing protein</fullName>
    </recommendedName>
</protein>